<dbReference type="RefSeq" id="WP_148906986.1">
    <property type="nucleotide sequence ID" value="NZ_VNHX01000001.1"/>
</dbReference>
<proteinExistence type="inferred from homology"/>
<evidence type="ECO:0000313" key="4">
    <source>
        <dbReference type="EMBL" id="TYP98404.1"/>
    </source>
</evidence>
<evidence type="ECO:0000259" key="3">
    <source>
        <dbReference type="Pfam" id="PF13472"/>
    </source>
</evidence>
<dbReference type="GO" id="GO:0016788">
    <property type="term" value="F:hydrolase activity, acting on ester bonds"/>
    <property type="evidence" value="ECO:0007669"/>
    <property type="project" value="UniProtKB-ARBA"/>
</dbReference>
<name>A0A5S5DRU0_9SPHI</name>
<dbReference type="Pfam" id="PF13472">
    <property type="entry name" value="Lipase_GDSL_2"/>
    <property type="match status" value="1"/>
</dbReference>
<dbReference type="Gene3D" id="3.40.50.1110">
    <property type="entry name" value="SGNH hydrolase"/>
    <property type="match status" value="1"/>
</dbReference>
<dbReference type="InterPro" id="IPR037459">
    <property type="entry name" value="RhgT-like"/>
</dbReference>
<dbReference type="EMBL" id="VNHX01000001">
    <property type="protein sequence ID" value="TYP98404.1"/>
    <property type="molecule type" value="Genomic_DNA"/>
</dbReference>
<keyword evidence="2" id="KW-0378">Hydrolase</keyword>
<dbReference type="PANTHER" id="PTHR43695">
    <property type="entry name" value="PUTATIVE (AFU_ORTHOLOGUE AFUA_2G17250)-RELATED"/>
    <property type="match status" value="1"/>
</dbReference>
<feature type="domain" description="SGNH hydrolase-type esterase" evidence="3">
    <location>
        <begin position="28"/>
        <end position="229"/>
    </location>
</feature>
<keyword evidence="5" id="KW-1185">Reference proteome</keyword>
<accession>A0A5S5DRU0</accession>
<dbReference type="Proteomes" id="UP000325105">
    <property type="component" value="Unassembled WGS sequence"/>
</dbReference>
<evidence type="ECO:0000256" key="1">
    <source>
        <dbReference type="ARBA" id="ARBA00008668"/>
    </source>
</evidence>
<protein>
    <submittedName>
        <fullName evidence="4">Lysophospholipase L1-like esterase</fullName>
    </submittedName>
</protein>
<dbReference type="InterPro" id="IPR013830">
    <property type="entry name" value="SGNH_hydro"/>
</dbReference>
<comment type="caution">
    <text evidence="4">The sequence shown here is derived from an EMBL/GenBank/DDBJ whole genome shotgun (WGS) entry which is preliminary data.</text>
</comment>
<sequence length="254" mass="28882">MLKIQVILLLGVLLWSFGQQRKPTIYIIGDSTVRNTDQEYWGWGSLLPEFLDTAQITIANHAMAGRSTRTFQKEGRWDKVDSLLKPGDYLLIQFGHNEGSRPDTTKQGYRGVLRGIGKDSVVLDWGNGRTETVYTYGENLRRFVRQARRKGAMPIILSMIPRNQWNQEGRVKRADRDFGLWARQIADEEGVPFVDLNEITAAKYEQLGPDAVKEKYFPGDHTHTNKAGAWVNAASVVEGLQAIQHPLAKYRKRP</sequence>
<dbReference type="PANTHER" id="PTHR43695:SF1">
    <property type="entry name" value="RHAMNOGALACTURONAN ACETYLESTERASE"/>
    <property type="match status" value="1"/>
</dbReference>
<dbReference type="CDD" id="cd01821">
    <property type="entry name" value="Rhamnogalacturan_acetylesterase_like"/>
    <property type="match status" value="1"/>
</dbReference>
<gene>
    <name evidence="4" type="ORF">BC792_10158</name>
</gene>
<dbReference type="AlphaFoldDB" id="A0A5S5DRU0"/>
<organism evidence="4 5">
    <name type="scientific">Sphingobacterium allocomposti</name>
    <dbReference type="NCBI Taxonomy" id="415956"/>
    <lineage>
        <taxon>Bacteria</taxon>
        <taxon>Pseudomonadati</taxon>
        <taxon>Bacteroidota</taxon>
        <taxon>Sphingobacteriia</taxon>
        <taxon>Sphingobacteriales</taxon>
        <taxon>Sphingobacteriaceae</taxon>
        <taxon>Sphingobacterium</taxon>
    </lineage>
</organism>
<evidence type="ECO:0000256" key="2">
    <source>
        <dbReference type="ARBA" id="ARBA00022801"/>
    </source>
</evidence>
<dbReference type="SUPFAM" id="SSF52266">
    <property type="entry name" value="SGNH hydrolase"/>
    <property type="match status" value="1"/>
</dbReference>
<comment type="similarity">
    <text evidence="1">Belongs to the 'GDSL' lipolytic enzyme family.</text>
</comment>
<evidence type="ECO:0000313" key="5">
    <source>
        <dbReference type="Proteomes" id="UP000325105"/>
    </source>
</evidence>
<dbReference type="InterPro" id="IPR036514">
    <property type="entry name" value="SGNH_hydro_sf"/>
</dbReference>
<dbReference type="OrthoDB" id="9807041at2"/>
<reference evidence="4 5" key="1">
    <citation type="submission" date="2019-07" db="EMBL/GenBank/DDBJ databases">
        <title>Genomic Encyclopedia of Archaeal and Bacterial Type Strains, Phase II (KMG-II): from individual species to whole genera.</title>
        <authorList>
            <person name="Goeker M."/>
        </authorList>
    </citation>
    <scope>NUCLEOTIDE SEQUENCE [LARGE SCALE GENOMIC DNA]</scope>
    <source>
        <strain evidence="4 5">DSM 18850</strain>
    </source>
</reference>